<accession>A0ABT6UU68</accession>
<comment type="caution">
    <text evidence="1">The sequence shown here is derived from an EMBL/GenBank/DDBJ whole genome shotgun (WGS) entry which is preliminary data.</text>
</comment>
<sequence length="239" mass="27086">MAGKDKEVELGARKGENRFKCYQENMKLKRVVAIKEALRKAKALRVSFTSFSHLADFVVSEIKLGDNEEKKVSISKSTLYRTPDYRYLINNFLDSYNDAFDKASKSSQNLKDFSLMLKVKMLEAENSRLKLFIENSLSLEDGFKESHMSGGNIIGMGSDKTIVSNNGGDRGVRESGELDAAGKLCSLIEAMVYKSEYFYEVKDGMVVTSAYGEEDELVGDVDIQEPFREWFLSRYHSDH</sequence>
<reference evidence="1 2" key="1">
    <citation type="submission" date="2023-04" db="EMBL/GenBank/DDBJ databases">
        <title>Halomonas strains isolated from rhizosphere soil.</title>
        <authorList>
            <person name="Xu L."/>
            <person name="Sun J.-Q."/>
        </authorList>
    </citation>
    <scope>NUCLEOTIDE SEQUENCE [LARGE SCALE GENOMIC DNA]</scope>
    <source>
        <strain evidence="1 2">LR5S20</strain>
    </source>
</reference>
<dbReference type="RefSeq" id="WP_282733552.1">
    <property type="nucleotide sequence ID" value="NZ_JASCQP010000002.1"/>
</dbReference>
<evidence type="ECO:0000313" key="2">
    <source>
        <dbReference type="Proteomes" id="UP001225957"/>
    </source>
</evidence>
<proteinExistence type="predicted"/>
<protein>
    <recommendedName>
        <fullName evidence="3">MADS-box domain-containing protein</fullName>
    </recommendedName>
</protein>
<organism evidence="1 2">
    <name type="scientific">Halomonas rhizosphaerae</name>
    <dbReference type="NCBI Taxonomy" id="3043296"/>
    <lineage>
        <taxon>Bacteria</taxon>
        <taxon>Pseudomonadati</taxon>
        <taxon>Pseudomonadota</taxon>
        <taxon>Gammaproteobacteria</taxon>
        <taxon>Oceanospirillales</taxon>
        <taxon>Halomonadaceae</taxon>
        <taxon>Halomonas</taxon>
    </lineage>
</organism>
<evidence type="ECO:0008006" key="3">
    <source>
        <dbReference type="Google" id="ProtNLM"/>
    </source>
</evidence>
<gene>
    <name evidence="1" type="ORF">QLQ83_00115</name>
</gene>
<evidence type="ECO:0000313" key="1">
    <source>
        <dbReference type="EMBL" id="MDI5889500.1"/>
    </source>
</evidence>
<keyword evidence="2" id="KW-1185">Reference proteome</keyword>
<dbReference type="EMBL" id="JASCQP010000002">
    <property type="protein sequence ID" value="MDI5889500.1"/>
    <property type="molecule type" value="Genomic_DNA"/>
</dbReference>
<name>A0ABT6UU68_9GAMM</name>
<dbReference type="Proteomes" id="UP001225957">
    <property type="component" value="Unassembled WGS sequence"/>
</dbReference>